<dbReference type="PANTHER" id="PTHR11931">
    <property type="entry name" value="PHOSPHOGLYCERATE MUTASE"/>
    <property type="match status" value="1"/>
</dbReference>
<dbReference type="InterPro" id="IPR029033">
    <property type="entry name" value="His_PPase_superfam"/>
</dbReference>
<organism evidence="5 6">
    <name type="scientific">Bombilactobacillus folatiphilus</name>
    <dbReference type="NCBI Taxonomy" id="2923362"/>
    <lineage>
        <taxon>Bacteria</taxon>
        <taxon>Bacillati</taxon>
        <taxon>Bacillota</taxon>
        <taxon>Bacilli</taxon>
        <taxon>Lactobacillales</taxon>
        <taxon>Lactobacillaceae</taxon>
        <taxon>Bombilactobacillus</taxon>
    </lineage>
</organism>
<evidence type="ECO:0000313" key="5">
    <source>
        <dbReference type="EMBL" id="UQS82251.1"/>
    </source>
</evidence>
<dbReference type="EMBL" id="CP093366">
    <property type="protein sequence ID" value="UQS82251.1"/>
    <property type="molecule type" value="Genomic_DNA"/>
</dbReference>
<keyword evidence="6" id="KW-1185">Reference proteome</keyword>
<dbReference type="SMART" id="SM00855">
    <property type="entry name" value="PGAM"/>
    <property type="match status" value="1"/>
</dbReference>
<dbReference type="SUPFAM" id="SSF53254">
    <property type="entry name" value="Phosphoglycerate mutase-like"/>
    <property type="match status" value="1"/>
</dbReference>
<dbReference type="Pfam" id="PF00300">
    <property type="entry name" value="His_Phos_1"/>
    <property type="match status" value="1"/>
</dbReference>
<dbReference type="EC" id="5.4.2.11" evidence="2"/>
<reference evidence="5" key="1">
    <citation type="journal article" date="2022" name="Int. J. Syst. Evol. Microbiol.">
        <title>Apilactobacillus apisilvae sp. nov., Nicolia spurrieriana gen. nov. sp. nov., Bombilactobacillus folatiphilus sp. nov. and Bombilactobacillus thymidiniphilus sp. nov., four new lactic acid bacterial isolates from stingless bees Tetragonula carbonaria and Austroplebeia australis.</title>
        <authorList>
            <person name="Oliphant S.A."/>
            <person name="Watson-Haigh N.S."/>
            <person name="Sumby K.M."/>
            <person name="Gardner J."/>
            <person name="Groom S."/>
            <person name="Jiranek V."/>
        </authorList>
    </citation>
    <scope>NUCLEOTIDE SEQUENCE</scope>
    <source>
        <strain evidence="5">SG4_D2</strain>
    </source>
</reference>
<dbReference type="RefSeq" id="WP_249514521.1">
    <property type="nucleotide sequence ID" value="NZ_CP093366.1"/>
</dbReference>
<comment type="similarity">
    <text evidence="1">Belongs to the phosphoglycerate mutase family. BPG-dependent PGAM subfamily.</text>
</comment>
<dbReference type="CDD" id="cd07067">
    <property type="entry name" value="HP_PGM_like"/>
    <property type="match status" value="1"/>
</dbReference>
<evidence type="ECO:0000256" key="2">
    <source>
        <dbReference type="ARBA" id="ARBA00012028"/>
    </source>
</evidence>
<accession>A0ABY4P9P2</accession>
<dbReference type="Proteomes" id="UP000831495">
    <property type="component" value="Chromosome"/>
</dbReference>
<sequence length="223" mass="25128">MKYTVYILRHGRTWFNTYDKMQGWSDSPLTTEGTAVAERAAQQLKDVPFDLAISSDARRAIDTCRLITSANVNHQTLIPQKSPRFREEFYGYFEGMNSTETWHMVLAPHGFGSFNEAAQEVGLDQTKDWMKAADPFHDAEDAHEYWQRLEAGFNDLDQLAFDGAKILLVSHGTTIRSLAERFGDGSFEVTTGPQNSSLTTLVREDGQNVVTSYNQTLDNDSSN</sequence>
<proteinExistence type="inferred from homology"/>
<dbReference type="InterPro" id="IPR013078">
    <property type="entry name" value="His_Pase_superF_clade-1"/>
</dbReference>
<name>A0ABY4P9P2_9LACO</name>
<gene>
    <name evidence="5" type="ORF">MOO45_00735</name>
</gene>
<evidence type="ECO:0000256" key="4">
    <source>
        <dbReference type="ARBA" id="ARBA00023235"/>
    </source>
</evidence>
<evidence type="ECO:0000256" key="1">
    <source>
        <dbReference type="ARBA" id="ARBA00006717"/>
    </source>
</evidence>
<keyword evidence="3" id="KW-0324">Glycolysis</keyword>
<evidence type="ECO:0000313" key="6">
    <source>
        <dbReference type="Proteomes" id="UP000831495"/>
    </source>
</evidence>
<keyword evidence="4" id="KW-0413">Isomerase</keyword>
<evidence type="ECO:0000256" key="3">
    <source>
        <dbReference type="ARBA" id="ARBA00023152"/>
    </source>
</evidence>
<dbReference type="InterPro" id="IPR005952">
    <property type="entry name" value="Phosphogly_mut1"/>
</dbReference>
<protein>
    <recommendedName>
        <fullName evidence="2">phosphoglycerate mutase (2,3-diphosphoglycerate-dependent)</fullName>
        <ecNumber evidence="2">5.4.2.11</ecNumber>
    </recommendedName>
</protein>
<dbReference type="Gene3D" id="3.40.50.1240">
    <property type="entry name" value="Phosphoglycerate mutase-like"/>
    <property type="match status" value="1"/>
</dbReference>